<evidence type="ECO:0000256" key="10">
    <source>
        <dbReference type="ARBA" id="ARBA00023303"/>
    </source>
</evidence>
<dbReference type="InterPro" id="IPR006029">
    <property type="entry name" value="Neurotrans-gated_channel_TM"/>
</dbReference>
<dbReference type="FunFam" id="1.20.58.390:FF:000138">
    <property type="entry name" value="Predicted protein"/>
    <property type="match status" value="1"/>
</dbReference>
<dbReference type="InterPro" id="IPR006201">
    <property type="entry name" value="Neur_channel"/>
</dbReference>
<comment type="similarity">
    <text evidence="11">Belongs to the ligand-gated ion channel (TC 1.A.9) family.</text>
</comment>
<dbReference type="InterPro" id="IPR018000">
    <property type="entry name" value="Neurotransmitter_ion_chnl_CS"/>
</dbReference>
<evidence type="ECO:0000259" key="13">
    <source>
        <dbReference type="Pfam" id="PF02932"/>
    </source>
</evidence>
<dbReference type="SUPFAM" id="SSF90112">
    <property type="entry name" value="Neurotransmitter-gated ion-channel transmembrane pore"/>
    <property type="match status" value="1"/>
</dbReference>
<dbReference type="EMBL" id="MU825904">
    <property type="protein sequence ID" value="KAJ7383217.1"/>
    <property type="molecule type" value="Genomic_DNA"/>
</dbReference>
<evidence type="ECO:0000256" key="9">
    <source>
        <dbReference type="ARBA" id="ARBA00023136"/>
    </source>
</evidence>
<proteinExistence type="inferred from homology"/>
<dbReference type="PANTHER" id="PTHR18945">
    <property type="entry name" value="NEUROTRANSMITTER GATED ION CHANNEL"/>
    <property type="match status" value="1"/>
</dbReference>
<keyword evidence="3 11" id="KW-0813">Transport</keyword>
<evidence type="ECO:0000256" key="2">
    <source>
        <dbReference type="ARBA" id="ARBA00004236"/>
    </source>
</evidence>
<keyword evidence="9 11" id="KW-0472">Membrane</keyword>
<evidence type="ECO:0000256" key="8">
    <source>
        <dbReference type="ARBA" id="ARBA00023065"/>
    </source>
</evidence>
<evidence type="ECO:0000313" key="15">
    <source>
        <dbReference type="Proteomes" id="UP001163046"/>
    </source>
</evidence>
<evidence type="ECO:0000259" key="12">
    <source>
        <dbReference type="Pfam" id="PF02931"/>
    </source>
</evidence>
<feature type="domain" description="Neurotransmitter-gated ion-channel ligand-binding" evidence="12">
    <location>
        <begin position="3"/>
        <end position="129"/>
    </location>
</feature>
<dbReference type="InterPro" id="IPR038050">
    <property type="entry name" value="Neuro_actylchol_rec"/>
</dbReference>
<dbReference type="Gene3D" id="2.70.170.10">
    <property type="entry name" value="Neurotransmitter-gated ion-channel ligand-binding domain"/>
    <property type="match status" value="1"/>
</dbReference>
<dbReference type="GO" id="GO:0005886">
    <property type="term" value="C:plasma membrane"/>
    <property type="evidence" value="ECO:0007669"/>
    <property type="project" value="UniProtKB-SubCell"/>
</dbReference>
<evidence type="ECO:0000256" key="3">
    <source>
        <dbReference type="ARBA" id="ARBA00022448"/>
    </source>
</evidence>
<dbReference type="OrthoDB" id="407674at2759"/>
<dbReference type="Gene3D" id="1.20.58.390">
    <property type="entry name" value="Neurotransmitter-gated ion-channel transmembrane domain"/>
    <property type="match status" value="1"/>
</dbReference>
<evidence type="ECO:0000256" key="4">
    <source>
        <dbReference type="ARBA" id="ARBA00022475"/>
    </source>
</evidence>
<comment type="caution">
    <text evidence="14">The sequence shown here is derived from an EMBL/GenBank/DDBJ whole genome shotgun (WGS) entry which is preliminary data.</text>
</comment>
<comment type="subcellular location">
    <subcellularLocation>
        <location evidence="2">Cell membrane</location>
    </subcellularLocation>
    <subcellularLocation>
        <location evidence="1">Membrane</location>
        <topology evidence="1">Multi-pass membrane protein</topology>
    </subcellularLocation>
</comment>
<dbReference type="GO" id="GO:0005230">
    <property type="term" value="F:extracellular ligand-gated monoatomic ion channel activity"/>
    <property type="evidence" value="ECO:0007669"/>
    <property type="project" value="InterPro"/>
</dbReference>
<dbReference type="InterPro" id="IPR036734">
    <property type="entry name" value="Neur_chan_lig-bd_sf"/>
</dbReference>
<feature type="domain" description="Neurotransmitter-gated ion-channel transmembrane" evidence="13">
    <location>
        <begin position="138"/>
        <end position="255"/>
    </location>
</feature>
<dbReference type="InterPro" id="IPR036719">
    <property type="entry name" value="Neuro-gated_channel_TM_sf"/>
</dbReference>
<feature type="transmembrane region" description="Helical" evidence="11">
    <location>
        <begin position="138"/>
        <end position="155"/>
    </location>
</feature>
<dbReference type="PRINTS" id="PR00253">
    <property type="entry name" value="GABAARECEPTR"/>
</dbReference>
<dbReference type="Pfam" id="PF02931">
    <property type="entry name" value="Neur_chan_LBD"/>
    <property type="match status" value="1"/>
</dbReference>
<evidence type="ECO:0000256" key="5">
    <source>
        <dbReference type="ARBA" id="ARBA00022692"/>
    </source>
</evidence>
<keyword evidence="8 11" id="KW-0406">Ion transport</keyword>
<dbReference type="GO" id="GO:0004888">
    <property type="term" value="F:transmembrane signaling receptor activity"/>
    <property type="evidence" value="ECO:0007669"/>
    <property type="project" value="InterPro"/>
</dbReference>
<dbReference type="InterPro" id="IPR006028">
    <property type="entry name" value="GABAA/Glycine_rcpt"/>
</dbReference>
<keyword evidence="15" id="KW-1185">Reference proteome</keyword>
<dbReference type="InterPro" id="IPR006202">
    <property type="entry name" value="Neur_chan_lig-bd"/>
</dbReference>
<evidence type="ECO:0000256" key="1">
    <source>
        <dbReference type="ARBA" id="ARBA00004141"/>
    </source>
</evidence>
<dbReference type="PROSITE" id="PS00236">
    <property type="entry name" value="NEUROTR_ION_CHANNEL"/>
    <property type="match status" value="1"/>
</dbReference>
<feature type="transmembrane region" description="Helical" evidence="11">
    <location>
        <begin position="164"/>
        <end position="185"/>
    </location>
</feature>
<gene>
    <name evidence="14" type="primary">GABRA2</name>
    <name evidence="14" type="ORF">OS493_030019</name>
</gene>
<keyword evidence="10 11" id="KW-0407">Ion channel</keyword>
<keyword evidence="6" id="KW-0732">Signal</keyword>
<dbReference type="PRINTS" id="PR00252">
    <property type="entry name" value="NRIONCHANNEL"/>
</dbReference>
<protein>
    <submittedName>
        <fullName evidence="14">Gamma-aminobutyric acid receptor subunit alpha-2</fullName>
    </submittedName>
</protein>
<dbReference type="CDD" id="cd19049">
    <property type="entry name" value="LGIC_TM_anion"/>
    <property type="match status" value="1"/>
</dbReference>
<dbReference type="Proteomes" id="UP001163046">
    <property type="component" value="Unassembled WGS sequence"/>
</dbReference>
<name>A0A9X0D107_9CNID</name>
<evidence type="ECO:0000256" key="11">
    <source>
        <dbReference type="RuleBase" id="RU000687"/>
    </source>
</evidence>
<keyword evidence="5 11" id="KW-0812">Transmembrane</keyword>
<comment type="caution">
    <text evidence="11">Lacks conserved residue(s) required for the propagation of feature annotation.</text>
</comment>
<reference evidence="14" key="1">
    <citation type="submission" date="2023-01" db="EMBL/GenBank/DDBJ databases">
        <title>Genome assembly of the deep-sea coral Lophelia pertusa.</title>
        <authorList>
            <person name="Herrera S."/>
            <person name="Cordes E."/>
        </authorList>
    </citation>
    <scope>NUCLEOTIDE SEQUENCE</scope>
    <source>
        <strain evidence="14">USNM1676648</strain>
        <tissue evidence="14">Polyp</tissue>
    </source>
</reference>
<dbReference type="Pfam" id="PF02932">
    <property type="entry name" value="Neur_chan_memb"/>
    <property type="match status" value="1"/>
</dbReference>
<keyword evidence="14" id="KW-0675">Receptor</keyword>
<dbReference type="SUPFAM" id="SSF63712">
    <property type="entry name" value="Nicotinic receptor ligand binding domain-like"/>
    <property type="match status" value="1"/>
</dbReference>
<organism evidence="14 15">
    <name type="scientific">Desmophyllum pertusum</name>
    <dbReference type="NCBI Taxonomy" id="174260"/>
    <lineage>
        <taxon>Eukaryota</taxon>
        <taxon>Metazoa</taxon>
        <taxon>Cnidaria</taxon>
        <taxon>Anthozoa</taxon>
        <taxon>Hexacorallia</taxon>
        <taxon>Scleractinia</taxon>
        <taxon>Caryophylliina</taxon>
        <taxon>Caryophylliidae</taxon>
        <taxon>Desmophyllum</taxon>
    </lineage>
</organism>
<sequence length="295" mass="33632">MEVVYVGDFQEADMSFTLELYFRQYWQDSRLAYKKPNKQITLSGNMADRLWQPDTFFENSKKGELHKLTTLNKVMVVKPDGRVFVSTRITLTCLCAMDFRNFPMDRQVCDLNFFSCNYSVLGVRFVFTRRIGHYLTRVYFPAILIVLMSWLSFFVDRSSVPARVSLGITTVLTMTTLLIGIGQGSLPVVSYVKAVDVYLIVCYTLVFGAFAEYALMNYIETTSNRHKQLGSSHEMQKHTGSFGKNKVVSIQVSRKDTDTTGSDLIAHNSSDMYNEDRSLSSLKILSEISFFPSPT</sequence>
<dbReference type="AlphaFoldDB" id="A0A9X0D107"/>
<feature type="transmembrane region" description="Helical" evidence="11">
    <location>
        <begin position="197"/>
        <end position="219"/>
    </location>
</feature>
<keyword evidence="4" id="KW-1003">Cell membrane</keyword>
<evidence type="ECO:0000256" key="7">
    <source>
        <dbReference type="ARBA" id="ARBA00022989"/>
    </source>
</evidence>
<accession>A0A9X0D107</accession>
<keyword evidence="7 11" id="KW-1133">Transmembrane helix</keyword>
<evidence type="ECO:0000313" key="14">
    <source>
        <dbReference type="EMBL" id="KAJ7383217.1"/>
    </source>
</evidence>
<evidence type="ECO:0000256" key="6">
    <source>
        <dbReference type="ARBA" id="ARBA00022729"/>
    </source>
</evidence>